<dbReference type="PRINTS" id="PR00081">
    <property type="entry name" value="GDHRDH"/>
</dbReference>
<dbReference type="Pfam" id="PF00106">
    <property type="entry name" value="adh_short"/>
    <property type="match status" value="1"/>
</dbReference>
<dbReference type="SUPFAM" id="SSF51735">
    <property type="entry name" value="NAD(P)-binding Rossmann-fold domains"/>
    <property type="match status" value="1"/>
</dbReference>
<dbReference type="RefSeq" id="WP_073480369.1">
    <property type="nucleotide sequence ID" value="NZ_FQVN01000002.1"/>
</dbReference>
<organism evidence="4 5">
    <name type="scientific">Streptoalloteichus hindustanus</name>
    <dbReference type="NCBI Taxonomy" id="2017"/>
    <lineage>
        <taxon>Bacteria</taxon>
        <taxon>Bacillati</taxon>
        <taxon>Actinomycetota</taxon>
        <taxon>Actinomycetes</taxon>
        <taxon>Pseudonocardiales</taxon>
        <taxon>Pseudonocardiaceae</taxon>
        <taxon>Streptoalloteichus</taxon>
    </lineage>
</organism>
<evidence type="ECO:0000313" key="4">
    <source>
        <dbReference type="EMBL" id="SHE94244.1"/>
    </source>
</evidence>
<dbReference type="InterPro" id="IPR051122">
    <property type="entry name" value="SDR_DHRS6-like"/>
</dbReference>
<dbReference type="PANTHER" id="PTHR43477:SF1">
    <property type="entry name" value="DIHYDROANTICAPSIN 7-DEHYDROGENASE"/>
    <property type="match status" value="1"/>
</dbReference>
<proteinExistence type="inferred from homology"/>
<dbReference type="Gene3D" id="3.40.50.720">
    <property type="entry name" value="NAD(P)-binding Rossmann-like Domain"/>
    <property type="match status" value="1"/>
</dbReference>
<dbReference type="AlphaFoldDB" id="A0A1M4XKZ4"/>
<keyword evidence="5" id="KW-1185">Reference proteome</keyword>
<accession>A0A1M4XKZ4</accession>
<dbReference type="EMBL" id="FQVN01000002">
    <property type="protein sequence ID" value="SHE94244.1"/>
    <property type="molecule type" value="Genomic_DNA"/>
</dbReference>
<comment type="similarity">
    <text evidence="1">Belongs to the short-chain dehydrogenases/reductases (SDR) family.</text>
</comment>
<dbReference type="STRING" id="2017.SAMN05444320_10241"/>
<dbReference type="PANTHER" id="PTHR43477">
    <property type="entry name" value="DIHYDROANTICAPSIN 7-DEHYDROGENASE"/>
    <property type="match status" value="1"/>
</dbReference>
<dbReference type="InterPro" id="IPR002347">
    <property type="entry name" value="SDR_fam"/>
</dbReference>
<reference evidence="4 5" key="1">
    <citation type="submission" date="2016-11" db="EMBL/GenBank/DDBJ databases">
        <authorList>
            <person name="Jaros S."/>
            <person name="Januszkiewicz K."/>
            <person name="Wedrychowicz H."/>
        </authorList>
    </citation>
    <scope>NUCLEOTIDE SEQUENCE [LARGE SCALE GENOMIC DNA]</scope>
    <source>
        <strain evidence="4 5">DSM 44523</strain>
    </source>
</reference>
<feature type="compositionally biased region" description="Polar residues" evidence="3">
    <location>
        <begin position="173"/>
        <end position="183"/>
    </location>
</feature>
<dbReference type="GO" id="GO:0016491">
    <property type="term" value="F:oxidoreductase activity"/>
    <property type="evidence" value="ECO:0007669"/>
    <property type="project" value="UniProtKB-KW"/>
</dbReference>
<gene>
    <name evidence="4" type="ORF">SAMN05444320_10241</name>
</gene>
<feature type="region of interest" description="Disordered" evidence="3">
    <location>
        <begin position="167"/>
        <end position="188"/>
    </location>
</feature>
<dbReference type="Proteomes" id="UP000184501">
    <property type="component" value="Unassembled WGS sequence"/>
</dbReference>
<evidence type="ECO:0000313" key="5">
    <source>
        <dbReference type="Proteomes" id="UP000184501"/>
    </source>
</evidence>
<sequence>MDRRFVDRVAVVTGVATTTGRRVTRALAEAGARVAALDSDAGHLATVIPVLRQHDLHVTGFPVDVTSSSSVDEVVADVERWIGPVEFLVNAVEPLRSGSVLTPDDKDLRPDPPGVGTVSRSIARRMAARGHGAIVTLTSTSAIGSHPHRVDLDLSQNGIRCHVLPVDQDEHGTSSPLWTSQTPGGAELPRDVTDAVLLLLGERSAHDDEDAPSDP</sequence>
<dbReference type="InterPro" id="IPR036291">
    <property type="entry name" value="NAD(P)-bd_dom_sf"/>
</dbReference>
<evidence type="ECO:0000256" key="1">
    <source>
        <dbReference type="ARBA" id="ARBA00006484"/>
    </source>
</evidence>
<name>A0A1M4XKZ4_STRHI</name>
<evidence type="ECO:0000256" key="2">
    <source>
        <dbReference type="ARBA" id="ARBA00023002"/>
    </source>
</evidence>
<protein>
    <submittedName>
        <fullName evidence="4">2,3-dihydro-2,3-dihydroxybenzoate dehydrogenase</fullName>
    </submittedName>
</protein>
<keyword evidence="2" id="KW-0560">Oxidoreductase</keyword>
<dbReference type="OrthoDB" id="9803333at2"/>
<evidence type="ECO:0000256" key="3">
    <source>
        <dbReference type="SAM" id="MobiDB-lite"/>
    </source>
</evidence>